<dbReference type="InterPro" id="IPR011006">
    <property type="entry name" value="CheY-like_superfamily"/>
</dbReference>
<comment type="caution">
    <text evidence="3">The sequence shown here is derived from an EMBL/GenBank/DDBJ whole genome shotgun (WGS) entry which is preliminary data.</text>
</comment>
<dbReference type="PROSITE" id="PS50110">
    <property type="entry name" value="RESPONSE_REGULATORY"/>
    <property type="match status" value="1"/>
</dbReference>
<dbReference type="RefSeq" id="WP_037260127.1">
    <property type="nucleotide sequence ID" value="NZ_JALZ01000005.1"/>
</dbReference>
<evidence type="ECO:0000313" key="3">
    <source>
        <dbReference type="EMBL" id="ETX15363.1"/>
    </source>
</evidence>
<dbReference type="STRING" id="1449350.OCH239_16170"/>
<dbReference type="PATRIC" id="fig|1449350.3.peg.1355"/>
<organism evidence="3 4">
    <name type="scientific">Roseivivax halodurans JCM 10272</name>
    <dbReference type="NCBI Taxonomy" id="1449350"/>
    <lineage>
        <taxon>Bacteria</taxon>
        <taxon>Pseudomonadati</taxon>
        <taxon>Pseudomonadota</taxon>
        <taxon>Alphaproteobacteria</taxon>
        <taxon>Rhodobacterales</taxon>
        <taxon>Roseobacteraceae</taxon>
        <taxon>Roseivivax</taxon>
    </lineage>
</organism>
<dbReference type="eggNOG" id="COG0784">
    <property type="taxonomic scope" value="Bacteria"/>
</dbReference>
<dbReference type="Gene3D" id="3.40.50.2300">
    <property type="match status" value="1"/>
</dbReference>
<reference evidence="3 4" key="1">
    <citation type="submission" date="2014-01" db="EMBL/GenBank/DDBJ databases">
        <title>Roseivivax halodurans JCM 10272 Genome Sequencing.</title>
        <authorList>
            <person name="Lai Q."/>
            <person name="Li G."/>
            <person name="Shao Z."/>
        </authorList>
    </citation>
    <scope>NUCLEOTIDE SEQUENCE [LARGE SCALE GENOMIC DNA]</scope>
    <source>
        <strain evidence="3 4">JCM 10272</strain>
    </source>
</reference>
<accession>X7EJP6</accession>
<dbReference type="AlphaFoldDB" id="X7EJP6"/>
<evidence type="ECO:0000313" key="4">
    <source>
        <dbReference type="Proteomes" id="UP000022447"/>
    </source>
</evidence>
<keyword evidence="4" id="KW-1185">Reference proteome</keyword>
<dbReference type="Proteomes" id="UP000022447">
    <property type="component" value="Unassembled WGS sequence"/>
</dbReference>
<dbReference type="GO" id="GO:0000160">
    <property type="term" value="P:phosphorelay signal transduction system"/>
    <property type="evidence" value="ECO:0007669"/>
    <property type="project" value="InterPro"/>
</dbReference>
<dbReference type="SUPFAM" id="SSF52172">
    <property type="entry name" value="CheY-like"/>
    <property type="match status" value="1"/>
</dbReference>
<sequence>MNVLIVESRDTLGMVWARARALAREGAQVRRARSQAEAASWLQSETFDVIVLDVVLDEGSALAVADFASYRQPEAKVVFVTDTSFFSDGTIFNYCVNAAACVSSGTDPEDIAALVEHHGRVTRP</sequence>
<dbReference type="Pfam" id="PF00072">
    <property type="entry name" value="Response_reg"/>
    <property type="match status" value="1"/>
</dbReference>
<dbReference type="EMBL" id="JALZ01000005">
    <property type="protein sequence ID" value="ETX15363.1"/>
    <property type="molecule type" value="Genomic_DNA"/>
</dbReference>
<keyword evidence="1" id="KW-0597">Phosphoprotein</keyword>
<feature type="domain" description="Response regulatory" evidence="2">
    <location>
        <begin position="2"/>
        <end position="119"/>
    </location>
</feature>
<name>X7EJP6_9RHOB</name>
<evidence type="ECO:0000259" key="2">
    <source>
        <dbReference type="PROSITE" id="PS50110"/>
    </source>
</evidence>
<dbReference type="CDD" id="cd00156">
    <property type="entry name" value="REC"/>
    <property type="match status" value="1"/>
</dbReference>
<gene>
    <name evidence="3" type="ORF">OCH239_16170</name>
</gene>
<evidence type="ECO:0000256" key="1">
    <source>
        <dbReference type="PROSITE-ProRule" id="PRU00169"/>
    </source>
</evidence>
<dbReference type="OrthoDB" id="7874292at2"/>
<dbReference type="InterPro" id="IPR001789">
    <property type="entry name" value="Sig_transdc_resp-reg_receiver"/>
</dbReference>
<protein>
    <submittedName>
        <fullName evidence="3">Chemotaxis protein CheY</fullName>
    </submittedName>
</protein>
<feature type="modified residue" description="4-aspartylphosphate" evidence="1">
    <location>
        <position position="53"/>
    </location>
</feature>
<proteinExistence type="predicted"/>